<dbReference type="AlphaFoldDB" id="A0A5B0SK31"/>
<feature type="region of interest" description="Disordered" evidence="1">
    <location>
        <begin position="1"/>
        <end position="42"/>
    </location>
</feature>
<dbReference type="PANTHER" id="PTHR46929:SF3">
    <property type="entry name" value="MYB_SANT-LIKE DOMAIN-CONTAINING PROTEIN"/>
    <property type="match status" value="1"/>
</dbReference>
<protein>
    <recommendedName>
        <fullName evidence="2">Myb/SANT-like domain-containing protein</fullName>
    </recommendedName>
</protein>
<feature type="compositionally biased region" description="Low complexity" evidence="1">
    <location>
        <begin position="26"/>
        <end position="37"/>
    </location>
</feature>
<reference evidence="3 4" key="1">
    <citation type="submission" date="2019-05" db="EMBL/GenBank/DDBJ databases">
        <title>Emergence of the Ug99 lineage of the wheat stem rust pathogen through somatic hybridization.</title>
        <authorList>
            <person name="Li F."/>
            <person name="Upadhyaya N.M."/>
            <person name="Sperschneider J."/>
            <person name="Matny O."/>
            <person name="Nguyen-Phuc H."/>
            <person name="Mago R."/>
            <person name="Raley C."/>
            <person name="Miller M.E."/>
            <person name="Silverstein K.A.T."/>
            <person name="Henningsen E."/>
            <person name="Hirsch C.D."/>
            <person name="Visser B."/>
            <person name="Pretorius Z.A."/>
            <person name="Steffenson B.J."/>
            <person name="Schwessinger B."/>
            <person name="Dodds P.N."/>
            <person name="Figueroa M."/>
        </authorList>
    </citation>
    <scope>NUCLEOTIDE SEQUENCE [LARGE SCALE GENOMIC DNA]</scope>
    <source>
        <strain evidence="3 4">Ug99</strain>
    </source>
</reference>
<feature type="compositionally biased region" description="Basic residues" evidence="1">
    <location>
        <begin position="1"/>
        <end position="15"/>
    </location>
</feature>
<dbReference type="PANTHER" id="PTHR46929">
    <property type="entry name" value="EXPRESSED PROTEIN"/>
    <property type="match status" value="1"/>
</dbReference>
<comment type="caution">
    <text evidence="3">The sequence shown here is derived from an EMBL/GenBank/DDBJ whole genome shotgun (WGS) entry which is preliminary data.</text>
</comment>
<gene>
    <name evidence="3" type="ORF">PGTUg99_014143</name>
</gene>
<dbReference type="InterPro" id="IPR024752">
    <property type="entry name" value="Myb/SANT-like_dom"/>
</dbReference>
<evidence type="ECO:0000256" key="1">
    <source>
        <dbReference type="SAM" id="MobiDB-lite"/>
    </source>
</evidence>
<feature type="compositionally biased region" description="Polar residues" evidence="1">
    <location>
        <begin position="109"/>
        <end position="124"/>
    </location>
</feature>
<accession>A0A5B0SK31</accession>
<feature type="region of interest" description="Disordered" evidence="1">
    <location>
        <begin position="305"/>
        <end position="350"/>
    </location>
</feature>
<name>A0A5B0SK31_PUCGR</name>
<evidence type="ECO:0000313" key="3">
    <source>
        <dbReference type="EMBL" id="KAA1137955.1"/>
    </source>
</evidence>
<feature type="domain" description="Myb/SANT-like" evidence="2">
    <location>
        <begin position="155"/>
        <end position="248"/>
    </location>
</feature>
<dbReference type="Pfam" id="PF12776">
    <property type="entry name" value="Myb_DNA-bind_3"/>
    <property type="match status" value="1"/>
</dbReference>
<dbReference type="EMBL" id="VDEP01000004">
    <property type="protein sequence ID" value="KAA1137955.1"/>
    <property type="molecule type" value="Genomic_DNA"/>
</dbReference>
<evidence type="ECO:0000259" key="2">
    <source>
        <dbReference type="Pfam" id="PF12776"/>
    </source>
</evidence>
<dbReference type="Proteomes" id="UP000325313">
    <property type="component" value="Unassembled WGS sequence"/>
</dbReference>
<proteinExistence type="predicted"/>
<feature type="region of interest" description="Disordered" evidence="1">
    <location>
        <begin position="82"/>
        <end position="150"/>
    </location>
</feature>
<sequence length="453" mass="49563">MPPRLSKRPPHRPKLPSRPSTPPPHLSSSAPQPLPASYVVPAAHDGSSVNQISMSGLHIQSPVTFGDGPLPSISHMDWAASHSPPPLSYAQPENSNPSLHRSYLPALSAGQSIQAQSPSLQLSGTPAPAPTQAHSTSESDDADIASKTTRPKTLQWTSAMEKAALQLYYDAALEGKRSDNGFKSDVHQHVVNKLREQFPGSAFTISKCKSKLSQKEYDTFVACRNASGFGWDDIRCKVTASNEVWENFLKVSGAQNLVLFLEAGWRLTNWLQSHPQARRFRNQSFPEWEQLQIIFGASATGDAAKSLSQRAKEGAVRPKPDEDSSSSENNNPEGHSRGKPPVQKRTRQTTGAAFSSAIHDLIEAFAPQSSTASTNADPSSSVQKTEQLTDEAAVNEAVDLFQTSMAPQLAWSDLVVGFSVLEKPSKARMYLKLEQIYKNQWLSYEIKKEAQRN</sequence>
<evidence type="ECO:0000313" key="4">
    <source>
        <dbReference type="Proteomes" id="UP000325313"/>
    </source>
</evidence>
<feature type="compositionally biased region" description="Basic and acidic residues" evidence="1">
    <location>
        <begin position="310"/>
        <end position="322"/>
    </location>
</feature>
<organism evidence="3 4">
    <name type="scientific">Puccinia graminis f. sp. tritici</name>
    <dbReference type="NCBI Taxonomy" id="56615"/>
    <lineage>
        <taxon>Eukaryota</taxon>
        <taxon>Fungi</taxon>
        <taxon>Dikarya</taxon>
        <taxon>Basidiomycota</taxon>
        <taxon>Pucciniomycotina</taxon>
        <taxon>Pucciniomycetes</taxon>
        <taxon>Pucciniales</taxon>
        <taxon>Pucciniaceae</taxon>
        <taxon>Puccinia</taxon>
    </lineage>
</organism>